<protein>
    <submittedName>
        <fullName evidence="3">DUF104 domain-containing protein</fullName>
    </submittedName>
</protein>
<dbReference type="AlphaFoldDB" id="A0A0N4VBJ6"/>
<keyword evidence="2" id="KW-1185">Reference proteome</keyword>
<proteinExistence type="predicted"/>
<accession>A0A0N4VBJ6</accession>
<gene>
    <name evidence="1" type="ORF">EVEC_LOCUS7388</name>
</gene>
<organism evidence="3">
    <name type="scientific">Enterobius vermicularis</name>
    <name type="common">Human pinworm</name>
    <dbReference type="NCBI Taxonomy" id="51028"/>
    <lineage>
        <taxon>Eukaryota</taxon>
        <taxon>Metazoa</taxon>
        <taxon>Ecdysozoa</taxon>
        <taxon>Nematoda</taxon>
        <taxon>Chromadorea</taxon>
        <taxon>Rhabditida</taxon>
        <taxon>Spirurina</taxon>
        <taxon>Oxyuridomorpha</taxon>
        <taxon>Oxyuroidea</taxon>
        <taxon>Oxyuridae</taxon>
        <taxon>Enterobius</taxon>
    </lineage>
</organism>
<dbReference type="WBParaSite" id="EVEC_0000790401-mRNA-1">
    <property type="protein sequence ID" value="EVEC_0000790401-mRNA-1"/>
    <property type="gene ID" value="EVEC_0000790401"/>
</dbReference>
<evidence type="ECO:0000313" key="3">
    <source>
        <dbReference type="WBParaSite" id="EVEC_0000790401-mRNA-1"/>
    </source>
</evidence>
<evidence type="ECO:0000313" key="1">
    <source>
        <dbReference type="EMBL" id="VDD92637.1"/>
    </source>
</evidence>
<evidence type="ECO:0000313" key="2">
    <source>
        <dbReference type="Proteomes" id="UP000274131"/>
    </source>
</evidence>
<dbReference type="EMBL" id="UXUI01008902">
    <property type="protein sequence ID" value="VDD92637.1"/>
    <property type="molecule type" value="Genomic_DNA"/>
</dbReference>
<reference evidence="1 2" key="2">
    <citation type="submission" date="2018-10" db="EMBL/GenBank/DDBJ databases">
        <authorList>
            <consortium name="Pathogen Informatics"/>
        </authorList>
    </citation>
    <scope>NUCLEOTIDE SEQUENCE [LARGE SCALE GENOMIC DNA]</scope>
</reference>
<sequence length="89" mass="10172">MEVKMEITNEFSQKYSDFPKGSCIPLEDSKFANQTVNAVEEVNTVPAQALLLTKDNETEKNNTVPVKHEDWVEVDIQKYLFQTDDNPGH</sequence>
<name>A0A0N4VBJ6_ENTVE</name>
<reference evidence="3" key="1">
    <citation type="submission" date="2017-02" db="UniProtKB">
        <authorList>
            <consortium name="WormBaseParasite"/>
        </authorList>
    </citation>
    <scope>IDENTIFICATION</scope>
</reference>
<dbReference type="Proteomes" id="UP000274131">
    <property type="component" value="Unassembled WGS sequence"/>
</dbReference>